<accession>A0A8T2TWT9</accession>
<organism evidence="2 3">
    <name type="scientific">Ceratopteris richardii</name>
    <name type="common">Triangle waterfern</name>
    <dbReference type="NCBI Taxonomy" id="49495"/>
    <lineage>
        <taxon>Eukaryota</taxon>
        <taxon>Viridiplantae</taxon>
        <taxon>Streptophyta</taxon>
        <taxon>Embryophyta</taxon>
        <taxon>Tracheophyta</taxon>
        <taxon>Polypodiopsida</taxon>
        <taxon>Polypodiidae</taxon>
        <taxon>Polypodiales</taxon>
        <taxon>Pteridineae</taxon>
        <taxon>Pteridaceae</taxon>
        <taxon>Parkerioideae</taxon>
        <taxon>Ceratopteris</taxon>
    </lineage>
</organism>
<proteinExistence type="predicted"/>
<evidence type="ECO:0000313" key="3">
    <source>
        <dbReference type="Proteomes" id="UP000825935"/>
    </source>
</evidence>
<dbReference type="AlphaFoldDB" id="A0A8T2TWT9"/>
<evidence type="ECO:0000313" key="2">
    <source>
        <dbReference type="EMBL" id="KAH7428191.1"/>
    </source>
</evidence>
<name>A0A8T2TWT9_CERRI</name>
<feature type="chain" id="PRO_5035886974" evidence="1">
    <location>
        <begin position="27"/>
        <end position="141"/>
    </location>
</feature>
<protein>
    <submittedName>
        <fullName evidence="2">Uncharacterized protein</fullName>
    </submittedName>
</protein>
<comment type="caution">
    <text evidence="2">The sequence shown here is derived from an EMBL/GenBank/DDBJ whole genome shotgun (WGS) entry which is preliminary data.</text>
</comment>
<reference evidence="2" key="1">
    <citation type="submission" date="2021-08" db="EMBL/GenBank/DDBJ databases">
        <title>WGS assembly of Ceratopteris richardii.</title>
        <authorList>
            <person name="Marchant D.B."/>
            <person name="Chen G."/>
            <person name="Jenkins J."/>
            <person name="Shu S."/>
            <person name="Leebens-Mack J."/>
            <person name="Grimwood J."/>
            <person name="Schmutz J."/>
            <person name="Soltis P."/>
            <person name="Soltis D."/>
            <person name="Chen Z.-H."/>
        </authorList>
    </citation>
    <scope>NUCLEOTIDE SEQUENCE</scope>
    <source>
        <strain evidence="2">Whitten #5841</strain>
        <tissue evidence="2">Leaf</tissue>
    </source>
</reference>
<sequence>MHTHIYIMNAHFHTLLLMLTRPFVNFKEDTHQPHSFPCPHAISSYFFSTSHLLFIMSHASLCNHTYEPCHIPCSRPYPYTYTLFTYPFPNIESSKPCLHSLNRSPHTLLTLHGTLSFGPLPVFLHYSSKHNPTITKKTYHV</sequence>
<feature type="signal peptide" evidence="1">
    <location>
        <begin position="1"/>
        <end position="26"/>
    </location>
</feature>
<dbReference type="EMBL" id="CM035415">
    <property type="protein sequence ID" value="KAH7428191.1"/>
    <property type="molecule type" value="Genomic_DNA"/>
</dbReference>
<keyword evidence="3" id="KW-1185">Reference proteome</keyword>
<gene>
    <name evidence="2" type="ORF">KP509_10G079900</name>
</gene>
<keyword evidence="1" id="KW-0732">Signal</keyword>
<dbReference type="Proteomes" id="UP000825935">
    <property type="component" value="Chromosome 10"/>
</dbReference>
<evidence type="ECO:0000256" key="1">
    <source>
        <dbReference type="SAM" id="SignalP"/>
    </source>
</evidence>